<evidence type="ECO:0000256" key="1">
    <source>
        <dbReference type="SAM" id="Phobius"/>
    </source>
</evidence>
<dbReference type="InterPro" id="IPR041033">
    <property type="entry name" value="SpaA_PFL_dom_1"/>
</dbReference>
<accession>A0ABW4CV07</accession>
<feature type="chain" id="PRO_5045418935" evidence="2">
    <location>
        <begin position="31"/>
        <end position="559"/>
    </location>
</feature>
<keyword evidence="1" id="KW-0812">Transmembrane</keyword>
<dbReference type="Proteomes" id="UP001597212">
    <property type="component" value="Unassembled WGS sequence"/>
</dbReference>
<dbReference type="RefSeq" id="WP_125757486.1">
    <property type="nucleotide sequence ID" value="NZ_JBHTOK010000062.1"/>
</dbReference>
<dbReference type="InterPro" id="IPR013783">
    <property type="entry name" value="Ig-like_fold"/>
</dbReference>
<dbReference type="Gene3D" id="2.60.40.740">
    <property type="match status" value="1"/>
</dbReference>
<dbReference type="NCBIfam" id="TIGR04226">
    <property type="entry name" value="RrgB_K2N_iso_D2"/>
    <property type="match status" value="1"/>
</dbReference>
<dbReference type="Pfam" id="PF16555">
    <property type="entry name" value="GramPos_pilinD1"/>
    <property type="match status" value="1"/>
</dbReference>
<dbReference type="InterPro" id="IPR032364">
    <property type="entry name" value="GramPos_pilinD1_N"/>
</dbReference>
<evidence type="ECO:0000259" key="3">
    <source>
        <dbReference type="Pfam" id="PF16555"/>
    </source>
</evidence>
<organism evidence="5 6">
    <name type="scientific">Lacticaseibacillus hegangensis</name>
    <dbReference type="NCBI Taxonomy" id="2486010"/>
    <lineage>
        <taxon>Bacteria</taxon>
        <taxon>Bacillati</taxon>
        <taxon>Bacillota</taxon>
        <taxon>Bacilli</taxon>
        <taxon>Lactobacillales</taxon>
        <taxon>Lactobacillaceae</taxon>
        <taxon>Lacticaseibacillus</taxon>
    </lineage>
</organism>
<dbReference type="InterPro" id="IPR026466">
    <property type="entry name" value="Fim_isopep_form_D2_dom"/>
</dbReference>
<gene>
    <name evidence="5" type="ORF">ACFQ5K_07215</name>
</gene>
<evidence type="ECO:0000313" key="5">
    <source>
        <dbReference type="EMBL" id="MFD1441159.1"/>
    </source>
</evidence>
<keyword evidence="6" id="KW-1185">Reference proteome</keyword>
<reference evidence="6" key="1">
    <citation type="journal article" date="2019" name="Int. J. Syst. Evol. Microbiol.">
        <title>The Global Catalogue of Microorganisms (GCM) 10K type strain sequencing project: providing services to taxonomists for standard genome sequencing and annotation.</title>
        <authorList>
            <consortium name="The Broad Institute Genomics Platform"/>
            <consortium name="The Broad Institute Genome Sequencing Center for Infectious Disease"/>
            <person name="Wu L."/>
            <person name="Ma J."/>
        </authorList>
    </citation>
    <scope>NUCLEOTIDE SEQUENCE [LARGE SCALE GENOMIC DNA]</scope>
    <source>
        <strain evidence="6">CCM 8912</strain>
    </source>
</reference>
<name>A0ABW4CV07_9LACO</name>
<feature type="signal peptide" evidence="2">
    <location>
        <begin position="1"/>
        <end position="30"/>
    </location>
</feature>
<evidence type="ECO:0000256" key="2">
    <source>
        <dbReference type="SAM" id="SignalP"/>
    </source>
</evidence>
<dbReference type="EMBL" id="JBHTOK010000062">
    <property type="protein sequence ID" value="MFD1441159.1"/>
    <property type="molecule type" value="Genomic_DNA"/>
</dbReference>
<proteinExistence type="predicted"/>
<evidence type="ECO:0000259" key="4">
    <source>
        <dbReference type="Pfam" id="PF17802"/>
    </source>
</evidence>
<keyword evidence="1" id="KW-0472">Membrane</keyword>
<sequence length="559" mass="59745">MTKATKLTRFTMAGMMVCSMALTTLTSVSAVAPTITSAATTKTGENMSNTLPETVKLKVHKLKFLNADSTPKPNTGAELEFDKATPLKDVTFNIYNIRALVDAQVAELRKGDAQLTEKEAIEQAVKIISQDWSTNKTTWTAAGGGAVSKGTAITGEDGIAVFDDVATKTGSKYDIYLIEEVAGGPDSANGNMFISLPIIAGFPIKNAEGKFYKEVNLYAKNSAVTKEIDNLKEGVSGDGKSYSYEVGEDIRYNASVNIPGNIAEKRADNSYLFKGLTITDTMSTTGTTFKSLDSIMVDGKDVKNEFDAAMNYTPIVGNATDKAGFTYSVDFSNPKDATALETLLKTIAGKHVQFNYTVTLNEFAVPTADIGNDFRITLGDETLIATAPTVEYGGFRFTKVDSNDTNHELSGATFRISQMIDGKIKYAEFDKAPTLTNADGVYKANNIEWTDEGTIFATGSSAGNVGNLEFHGLQSGAYKLHEETAPTGYVKSDTPINFTIVAGHEGTITIGENGVLYDKVLNTPDDGVLPITGSMGIAAFLIVGTAAMGTAVMIKKRRA</sequence>
<keyword evidence="2" id="KW-0732">Signal</keyword>
<feature type="domain" description="SpaA-like prealbumin fold" evidence="4">
    <location>
        <begin position="394"/>
        <end position="510"/>
    </location>
</feature>
<protein>
    <submittedName>
        <fullName evidence="5">SpaH/EbpB family LPXTG-anchored major pilin</fullName>
    </submittedName>
</protein>
<dbReference type="Gene3D" id="2.60.40.10">
    <property type="entry name" value="Immunoglobulins"/>
    <property type="match status" value="2"/>
</dbReference>
<dbReference type="InterPro" id="IPR048052">
    <property type="entry name" value="FM1-like"/>
</dbReference>
<dbReference type="Pfam" id="PF17802">
    <property type="entry name" value="SpaA"/>
    <property type="match status" value="1"/>
</dbReference>
<feature type="transmembrane region" description="Helical" evidence="1">
    <location>
        <begin position="528"/>
        <end position="554"/>
    </location>
</feature>
<keyword evidence="1" id="KW-1133">Transmembrane helix</keyword>
<feature type="domain" description="Gram-positive pilin subunit D1 N-terminal" evidence="3">
    <location>
        <begin position="53"/>
        <end position="222"/>
    </location>
</feature>
<evidence type="ECO:0000313" key="6">
    <source>
        <dbReference type="Proteomes" id="UP001597212"/>
    </source>
</evidence>
<dbReference type="NCBIfam" id="NF033902">
    <property type="entry name" value="iso_D2_wall_anc"/>
    <property type="match status" value="1"/>
</dbReference>
<comment type="caution">
    <text evidence="5">The sequence shown here is derived from an EMBL/GenBank/DDBJ whole genome shotgun (WGS) entry which is preliminary data.</text>
</comment>